<dbReference type="EMBL" id="KB445816">
    <property type="protein sequence ID" value="EMD31705.1"/>
    <property type="molecule type" value="Genomic_DNA"/>
</dbReference>
<organism evidence="2 3">
    <name type="scientific">Ceriporiopsis subvermispora (strain B)</name>
    <name type="common">White-rot fungus</name>
    <name type="synonym">Gelatoporia subvermispora</name>
    <dbReference type="NCBI Taxonomy" id="914234"/>
    <lineage>
        <taxon>Eukaryota</taxon>
        <taxon>Fungi</taxon>
        <taxon>Dikarya</taxon>
        <taxon>Basidiomycota</taxon>
        <taxon>Agaricomycotina</taxon>
        <taxon>Agaricomycetes</taxon>
        <taxon>Polyporales</taxon>
        <taxon>Gelatoporiaceae</taxon>
        <taxon>Gelatoporia</taxon>
    </lineage>
</organism>
<feature type="compositionally biased region" description="Low complexity" evidence="1">
    <location>
        <begin position="226"/>
        <end position="248"/>
    </location>
</feature>
<feature type="compositionally biased region" description="Basic residues" evidence="1">
    <location>
        <begin position="444"/>
        <end position="454"/>
    </location>
</feature>
<evidence type="ECO:0000256" key="1">
    <source>
        <dbReference type="SAM" id="MobiDB-lite"/>
    </source>
</evidence>
<reference evidence="2 3" key="1">
    <citation type="journal article" date="2012" name="Proc. Natl. Acad. Sci. U.S.A.">
        <title>Comparative genomics of Ceriporiopsis subvermispora and Phanerochaete chrysosporium provide insight into selective ligninolysis.</title>
        <authorList>
            <person name="Fernandez-Fueyo E."/>
            <person name="Ruiz-Duenas F.J."/>
            <person name="Ferreira P."/>
            <person name="Floudas D."/>
            <person name="Hibbett D.S."/>
            <person name="Canessa P."/>
            <person name="Larrondo L.F."/>
            <person name="James T.Y."/>
            <person name="Seelenfreund D."/>
            <person name="Lobos S."/>
            <person name="Polanco R."/>
            <person name="Tello M."/>
            <person name="Honda Y."/>
            <person name="Watanabe T."/>
            <person name="Watanabe T."/>
            <person name="Ryu J.S."/>
            <person name="Kubicek C.P."/>
            <person name="Schmoll M."/>
            <person name="Gaskell J."/>
            <person name="Hammel K.E."/>
            <person name="St John F.J."/>
            <person name="Vanden Wymelenberg A."/>
            <person name="Sabat G."/>
            <person name="Splinter BonDurant S."/>
            <person name="Syed K."/>
            <person name="Yadav J.S."/>
            <person name="Doddapaneni H."/>
            <person name="Subramanian V."/>
            <person name="Lavin J.L."/>
            <person name="Oguiza J.A."/>
            <person name="Perez G."/>
            <person name="Pisabarro A.G."/>
            <person name="Ramirez L."/>
            <person name="Santoyo F."/>
            <person name="Master E."/>
            <person name="Coutinho P.M."/>
            <person name="Henrissat B."/>
            <person name="Lombard V."/>
            <person name="Magnuson J.K."/>
            <person name="Kuees U."/>
            <person name="Hori C."/>
            <person name="Igarashi K."/>
            <person name="Samejima M."/>
            <person name="Held B.W."/>
            <person name="Barry K.W."/>
            <person name="LaButti K.M."/>
            <person name="Lapidus A."/>
            <person name="Lindquist E.A."/>
            <person name="Lucas S.M."/>
            <person name="Riley R."/>
            <person name="Salamov A.A."/>
            <person name="Hoffmeister D."/>
            <person name="Schwenk D."/>
            <person name="Hadar Y."/>
            <person name="Yarden O."/>
            <person name="de Vries R.P."/>
            <person name="Wiebenga A."/>
            <person name="Stenlid J."/>
            <person name="Eastwood D."/>
            <person name="Grigoriev I.V."/>
            <person name="Berka R.M."/>
            <person name="Blanchette R.A."/>
            <person name="Kersten P."/>
            <person name="Martinez A.T."/>
            <person name="Vicuna R."/>
            <person name="Cullen D."/>
        </authorList>
    </citation>
    <scope>NUCLEOTIDE SEQUENCE [LARGE SCALE GENOMIC DNA]</scope>
    <source>
        <strain evidence="2 3">B</strain>
    </source>
</reference>
<feature type="compositionally biased region" description="Low complexity" evidence="1">
    <location>
        <begin position="125"/>
        <end position="144"/>
    </location>
</feature>
<protein>
    <submittedName>
        <fullName evidence="2">Uncharacterized protein</fullName>
    </submittedName>
</protein>
<sequence>MTGGKIGLLRASSSVNNKSDYFSFNQDVKEQLILPFCTYLDRSFPQSVRDEIAFPQDQRISAEQYSAMVEEAADSKRNFTVKGNARAKGKENAKAKATVTLNPRDVLSVAEASVDNLSAVATAESSPDPKSKSIPSAEAEAIAQADDDPPTPSEPAQQHVQRSASPARPRSSSESSIETTRDKNITRNAAILRRLDSMFPTTSSPSTAPRSTRRSAPQPKAPSPPQDSVHSVSPSVSPASSPRTVAPSSLPPSWLTECAQHLLDVVDAPARWHALIQAFMEFEQALGYPSGRTRYTKAQYKLRPAAIAKWMKNDRKYHYVPPETKPVSTFSQDIVAWWVAMQPSFRQGNWPFFRIRYEGSTDWGVLLQGGQNGIFLVILAIWWLCQLAETNTDKTNLIDLIADVNWALREMSVDILAGVASDGGPTDAKRGASDSGDEGTRSGPTRRSKRARIS</sequence>
<proteinExistence type="predicted"/>
<dbReference type="HOGENOM" id="CLU_602682_0_0_1"/>
<evidence type="ECO:0000313" key="2">
    <source>
        <dbReference type="EMBL" id="EMD31705.1"/>
    </source>
</evidence>
<dbReference type="Proteomes" id="UP000016930">
    <property type="component" value="Unassembled WGS sequence"/>
</dbReference>
<name>M2QHY4_CERS8</name>
<feature type="region of interest" description="Disordered" evidence="1">
    <location>
        <begin position="421"/>
        <end position="454"/>
    </location>
</feature>
<accession>M2QHY4</accession>
<keyword evidence="3" id="KW-1185">Reference proteome</keyword>
<gene>
    <name evidence="2" type="ORF">CERSUDRAFT_100171</name>
</gene>
<feature type="compositionally biased region" description="Low complexity" evidence="1">
    <location>
        <begin position="200"/>
        <end position="218"/>
    </location>
</feature>
<dbReference type="OrthoDB" id="3262009at2759"/>
<feature type="compositionally biased region" description="Low complexity" evidence="1">
    <location>
        <begin position="162"/>
        <end position="178"/>
    </location>
</feature>
<evidence type="ECO:0000313" key="3">
    <source>
        <dbReference type="Proteomes" id="UP000016930"/>
    </source>
</evidence>
<feature type="region of interest" description="Disordered" evidence="1">
    <location>
        <begin position="120"/>
        <end position="249"/>
    </location>
</feature>
<dbReference type="AlphaFoldDB" id="M2QHY4"/>